<dbReference type="InterPro" id="IPR037272">
    <property type="entry name" value="SNS_sf"/>
</dbReference>
<evidence type="ECO:0000256" key="3">
    <source>
        <dbReference type="ARBA" id="ARBA00022692"/>
    </source>
</evidence>
<dbReference type="RefSeq" id="WP_188878441.1">
    <property type="nucleotide sequence ID" value="NZ_BMPF01000001.1"/>
</dbReference>
<accession>A0A830ESG2</accession>
<feature type="transmembrane region" description="Helical" evidence="6">
    <location>
        <begin position="130"/>
        <end position="156"/>
    </location>
</feature>
<dbReference type="SUPFAM" id="SSF161070">
    <property type="entry name" value="SNF-like"/>
    <property type="match status" value="1"/>
</dbReference>
<dbReference type="EMBL" id="BMPF01000001">
    <property type="protein sequence ID" value="GGL24904.1"/>
    <property type="molecule type" value="Genomic_DNA"/>
</dbReference>
<proteinExistence type="predicted"/>
<feature type="transmembrane region" description="Helical" evidence="6">
    <location>
        <begin position="84"/>
        <end position="110"/>
    </location>
</feature>
<keyword evidence="2" id="KW-0813">Transport</keyword>
<dbReference type="Pfam" id="PF00209">
    <property type="entry name" value="SNF"/>
    <property type="match status" value="2"/>
</dbReference>
<comment type="subcellular location">
    <subcellularLocation>
        <location evidence="1">Membrane</location>
        <topology evidence="1">Multi-pass membrane protein</topology>
    </subcellularLocation>
</comment>
<dbReference type="OrthoDB" id="99721at2157"/>
<evidence type="ECO:0000313" key="8">
    <source>
        <dbReference type="Proteomes" id="UP000628840"/>
    </source>
</evidence>
<gene>
    <name evidence="7" type="ORF">GCM10009037_05540</name>
</gene>
<feature type="transmembrane region" description="Helical" evidence="6">
    <location>
        <begin position="42"/>
        <end position="63"/>
    </location>
</feature>
<dbReference type="PROSITE" id="PS50267">
    <property type="entry name" value="NA_NEUROTRAN_SYMP_3"/>
    <property type="match status" value="1"/>
</dbReference>
<evidence type="ECO:0000256" key="2">
    <source>
        <dbReference type="ARBA" id="ARBA00022448"/>
    </source>
</evidence>
<evidence type="ECO:0000313" key="7">
    <source>
        <dbReference type="EMBL" id="GGL24904.1"/>
    </source>
</evidence>
<comment type="caution">
    <text evidence="7">The sequence shown here is derived from an EMBL/GenBank/DDBJ whole genome shotgun (WGS) entry which is preliminary data.</text>
</comment>
<dbReference type="InterPro" id="IPR047218">
    <property type="entry name" value="YocR/YhdH-like"/>
</dbReference>
<dbReference type="PRINTS" id="PR00176">
    <property type="entry name" value="NANEUSMPORT"/>
</dbReference>
<feature type="transmembrane region" description="Helical" evidence="6">
    <location>
        <begin position="412"/>
        <end position="439"/>
    </location>
</feature>
<dbReference type="NCBIfam" id="NF037979">
    <property type="entry name" value="Na_transp"/>
    <property type="match status" value="1"/>
</dbReference>
<feature type="transmembrane region" description="Helical" evidence="6">
    <location>
        <begin position="451"/>
        <end position="472"/>
    </location>
</feature>
<dbReference type="Proteomes" id="UP000628840">
    <property type="component" value="Unassembled WGS sequence"/>
</dbReference>
<dbReference type="AlphaFoldDB" id="A0A830ESG2"/>
<dbReference type="GO" id="GO:0016020">
    <property type="term" value="C:membrane"/>
    <property type="evidence" value="ECO:0007669"/>
    <property type="project" value="UniProtKB-SubCell"/>
</dbReference>
<organism evidence="7 8">
    <name type="scientific">Halarchaeum grantii</name>
    <dbReference type="NCBI Taxonomy" id="1193105"/>
    <lineage>
        <taxon>Archaea</taxon>
        <taxon>Methanobacteriati</taxon>
        <taxon>Methanobacteriota</taxon>
        <taxon>Stenosarchaea group</taxon>
        <taxon>Halobacteria</taxon>
        <taxon>Halobacteriales</taxon>
        <taxon>Halobacteriaceae</taxon>
    </lineage>
</organism>
<evidence type="ECO:0000256" key="1">
    <source>
        <dbReference type="ARBA" id="ARBA00004141"/>
    </source>
</evidence>
<dbReference type="PANTHER" id="PTHR42948:SF1">
    <property type="entry name" value="TRANSPORTER"/>
    <property type="match status" value="1"/>
</dbReference>
<feature type="transmembrane region" description="Helical" evidence="6">
    <location>
        <begin position="251"/>
        <end position="271"/>
    </location>
</feature>
<feature type="transmembrane region" description="Helical" evidence="6">
    <location>
        <begin position="168"/>
        <end position="186"/>
    </location>
</feature>
<protein>
    <submittedName>
        <fullName evidence="7">Sodium-dependent transporter</fullName>
    </submittedName>
</protein>
<dbReference type="PANTHER" id="PTHR42948">
    <property type="entry name" value="TRANSPORTER"/>
    <property type="match status" value="1"/>
</dbReference>
<keyword evidence="4 6" id="KW-1133">Transmembrane helix</keyword>
<keyword evidence="3 6" id="KW-0812">Transmembrane</keyword>
<sequence length="479" mass="49259">MTRETWKTRAGFILAAVGSAVGLGNIWRFPWMTANNGGSAFLLLYLGIVLLVGVPGLLGAFVIGRRSQRNPVGALRDLSGGSRLWGAFGLFAVATTLLLVSFYSVVGGWFVRYTAASATASYFGQSGAYFSAISHGPGALAFGFAFLAASAAIVYGGVEKGIERATKLMMPAIVLLLVALTAWTFTRPGALDGAAFLLSPDVAYLRANALDILPAAVGQALFTLSLGTGTMITYASYLGEERSLPSDATTIAVLNTGVGVLAGLLVFPLLFSFGLDVGSGGPGAIFVSVASAFASLGVFGRVLGVAFFGVVLLAALSSAISMLEIPVAYLVDEHDVPRSRATVGVAGLVAVGTAACALDASVFGLLANTLVNLLMTAGLAGFLLFVGWVLGRRALAEYEAGAGEFARSLGTPWLLFVGVLIPIFLLFTLITGLLPVLGVSVTELDVMGVRVASSTLSLVGAVVVTLLAVAGLRRPDSML</sequence>
<evidence type="ECO:0000256" key="6">
    <source>
        <dbReference type="SAM" id="Phobius"/>
    </source>
</evidence>
<feature type="transmembrane region" description="Helical" evidence="6">
    <location>
        <begin position="283"/>
        <end position="300"/>
    </location>
</feature>
<evidence type="ECO:0000256" key="5">
    <source>
        <dbReference type="ARBA" id="ARBA00023136"/>
    </source>
</evidence>
<name>A0A830ESG2_9EURY</name>
<dbReference type="CDD" id="cd10336">
    <property type="entry name" value="SLC6sbd_Tyt1-Like"/>
    <property type="match status" value="1"/>
</dbReference>
<feature type="transmembrane region" description="Helical" evidence="6">
    <location>
        <begin position="373"/>
        <end position="391"/>
    </location>
</feature>
<evidence type="ECO:0000256" key="4">
    <source>
        <dbReference type="ARBA" id="ARBA00022989"/>
    </source>
</evidence>
<reference evidence="7 8" key="1">
    <citation type="journal article" date="2019" name="Int. J. Syst. Evol. Microbiol.">
        <title>The Global Catalogue of Microorganisms (GCM) 10K type strain sequencing project: providing services to taxonomists for standard genome sequencing and annotation.</title>
        <authorList>
            <consortium name="The Broad Institute Genomics Platform"/>
            <consortium name="The Broad Institute Genome Sequencing Center for Infectious Disease"/>
            <person name="Wu L."/>
            <person name="Ma J."/>
        </authorList>
    </citation>
    <scope>NUCLEOTIDE SEQUENCE [LARGE SCALE GENOMIC DNA]</scope>
    <source>
        <strain evidence="7 8">JCM 19585</strain>
    </source>
</reference>
<dbReference type="InterPro" id="IPR000175">
    <property type="entry name" value="Na/ntran_symport"/>
</dbReference>
<feature type="transmembrane region" description="Helical" evidence="6">
    <location>
        <begin position="12"/>
        <end position="30"/>
    </location>
</feature>
<feature type="transmembrane region" description="Helical" evidence="6">
    <location>
        <begin position="343"/>
        <end position="367"/>
    </location>
</feature>
<keyword evidence="8" id="KW-1185">Reference proteome</keyword>
<keyword evidence="5 6" id="KW-0472">Membrane</keyword>
<feature type="transmembrane region" description="Helical" evidence="6">
    <location>
        <begin position="306"/>
        <end position="331"/>
    </location>
</feature>